<reference evidence="8 9" key="1">
    <citation type="submission" date="2023-08" db="EMBL/GenBank/DDBJ databases">
        <title>Black Yeasts Isolated from many extreme environments.</title>
        <authorList>
            <person name="Coleine C."/>
            <person name="Stajich J.E."/>
            <person name="Selbmann L."/>
        </authorList>
    </citation>
    <scope>NUCLEOTIDE SEQUENCE [LARGE SCALE GENOMIC DNA]</scope>
    <source>
        <strain evidence="8 9">CCFEE 5935</strain>
    </source>
</reference>
<gene>
    <name evidence="8" type="ORF">LTR77_003630</name>
</gene>
<dbReference type="PANTHER" id="PTHR10165">
    <property type="entry name" value="LIPID PHOSPHATE PHOSPHATASE"/>
    <property type="match status" value="1"/>
</dbReference>
<dbReference type="RefSeq" id="XP_064660837.1">
    <property type="nucleotide sequence ID" value="XM_064800886.1"/>
</dbReference>
<feature type="transmembrane region" description="Helical" evidence="6">
    <location>
        <begin position="34"/>
        <end position="52"/>
    </location>
</feature>
<evidence type="ECO:0000256" key="1">
    <source>
        <dbReference type="ARBA" id="ARBA00004141"/>
    </source>
</evidence>
<accession>A0AAV9PEB5</accession>
<dbReference type="InterPro" id="IPR036938">
    <property type="entry name" value="PAP2/HPO_sf"/>
</dbReference>
<dbReference type="SUPFAM" id="SSF48317">
    <property type="entry name" value="Acid phosphatase/Vanadium-dependent haloperoxidase"/>
    <property type="match status" value="1"/>
</dbReference>
<dbReference type="AlphaFoldDB" id="A0AAV9PEB5"/>
<feature type="domain" description="Phosphatidic acid phosphatase type 2/haloperoxidase" evidence="7">
    <location>
        <begin position="118"/>
        <end position="277"/>
    </location>
</feature>
<organism evidence="8 9">
    <name type="scientific">Saxophila tyrrhenica</name>
    <dbReference type="NCBI Taxonomy" id="1690608"/>
    <lineage>
        <taxon>Eukaryota</taxon>
        <taxon>Fungi</taxon>
        <taxon>Dikarya</taxon>
        <taxon>Ascomycota</taxon>
        <taxon>Pezizomycotina</taxon>
        <taxon>Dothideomycetes</taxon>
        <taxon>Dothideomycetidae</taxon>
        <taxon>Mycosphaerellales</taxon>
        <taxon>Extremaceae</taxon>
        <taxon>Saxophila</taxon>
    </lineage>
</organism>
<feature type="transmembrane region" description="Helical" evidence="6">
    <location>
        <begin position="115"/>
        <end position="134"/>
    </location>
</feature>
<dbReference type="EMBL" id="JAVRRT010000005">
    <property type="protein sequence ID" value="KAK5171993.1"/>
    <property type="molecule type" value="Genomic_DNA"/>
</dbReference>
<keyword evidence="4 6" id="KW-1133">Transmembrane helix</keyword>
<dbReference type="Proteomes" id="UP001337655">
    <property type="component" value="Unassembled WGS sequence"/>
</dbReference>
<protein>
    <recommendedName>
        <fullName evidence="7">Phosphatidic acid phosphatase type 2/haloperoxidase domain-containing protein</fullName>
    </recommendedName>
</protein>
<evidence type="ECO:0000259" key="7">
    <source>
        <dbReference type="SMART" id="SM00014"/>
    </source>
</evidence>
<dbReference type="PANTHER" id="PTHR10165:SF84">
    <property type="entry name" value="PHOSPHATIDIC ACID PHOSPHATASE BETA"/>
    <property type="match status" value="1"/>
</dbReference>
<dbReference type="Pfam" id="PF01569">
    <property type="entry name" value="PAP2"/>
    <property type="match status" value="1"/>
</dbReference>
<evidence type="ECO:0000313" key="9">
    <source>
        <dbReference type="Proteomes" id="UP001337655"/>
    </source>
</evidence>
<dbReference type="InterPro" id="IPR043216">
    <property type="entry name" value="PAP-like"/>
</dbReference>
<evidence type="ECO:0000313" key="8">
    <source>
        <dbReference type="EMBL" id="KAK5171993.1"/>
    </source>
</evidence>
<feature type="transmembrane region" description="Helical" evidence="6">
    <location>
        <begin position="235"/>
        <end position="256"/>
    </location>
</feature>
<keyword evidence="3 6" id="KW-0812">Transmembrane</keyword>
<evidence type="ECO:0000256" key="3">
    <source>
        <dbReference type="ARBA" id="ARBA00022692"/>
    </source>
</evidence>
<evidence type="ECO:0000256" key="4">
    <source>
        <dbReference type="ARBA" id="ARBA00022989"/>
    </source>
</evidence>
<sequence length="314" mass="34747">MRKSSHAFSRSLGTCGSSVRELVPKLLDFFRATWLDWLAMSAVGGVITALWFTHPDLSHVFPVASDGTLYRPDLAYPHIKPVFSAAAAGVLSALIPLATFLLAQYWIRSFTDFGAAVLGLGYSLVTGTCFQIILKKNIGGFRPHFLDVCQPRLPPHAGQGSGFQQIMYRIDQVCTGENRWDIRNAMESFPSGHAEIVFAAFCFMAIYLFTHLKITGCESGPSTTLARHGRYWKMLLVVIPIVFATYLSSTLVSGYQHHAHDVIFGALIGIMMAAFGYRMVYRGILSDEWSTVPYLELHGTTKREQAEGLETAPV</sequence>
<feature type="transmembrane region" description="Helical" evidence="6">
    <location>
        <begin position="196"/>
        <end position="214"/>
    </location>
</feature>
<dbReference type="InterPro" id="IPR000326">
    <property type="entry name" value="PAP2/HPO"/>
</dbReference>
<dbReference type="GO" id="GO:0046839">
    <property type="term" value="P:phospholipid dephosphorylation"/>
    <property type="evidence" value="ECO:0007669"/>
    <property type="project" value="TreeGrafter"/>
</dbReference>
<dbReference type="Gene3D" id="1.20.144.10">
    <property type="entry name" value="Phosphatidic acid phosphatase type 2/haloperoxidase"/>
    <property type="match status" value="1"/>
</dbReference>
<evidence type="ECO:0000256" key="5">
    <source>
        <dbReference type="ARBA" id="ARBA00023136"/>
    </source>
</evidence>
<feature type="transmembrane region" description="Helical" evidence="6">
    <location>
        <begin position="262"/>
        <end position="280"/>
    </location>
</feature>
<proteinExistence type="inferred from homology"/>
<dbReference type="GeneID" id="89924976"/>
<comment type="caution">
    <text evidence="8">The sequence shown here is derived from an EMBL/GenBank/DDBJ whole genome shotgun (WGS) entry which is preliminary data.</text>
</comment>
<dbReference type="GO" id="GO:0006644">
    <property type="term" value="P:phospholipid metabolic process"/>
    <property type="evidence" value="ECO:0007669"/>
    <property type="project" value="InterPro"/>
</dbReference>
<evidence type="ECO:0000256" key="2">
    <source>
        <dbReference type="ARBA" id="ARBA00008816"/>
    </source>
</evidence>
<dbReference type="SMART" id="SM00014">
    <property type="entry name" value="acidPPc"/>
    <property type="match status" value="1"/>
</dbReference>
<comment type="subcellular location">
    <subcellularLocation>
        <location evidence="1">Membrane</location>
        <topology evidence="1">Multi-pass membrane protein</topology>
    </subcellularLocation>
</comment>
<keyword evidence="9" id="KW-1185">Reference proteome</keyword>
<feature type="transmembrane region" description="Helical" evidence="6">
    <location>
        <begin position="82"/>
        <end position="103"/>
    </location>
</feature>
<dbReference type="GO" id="GO:0008195">
    <property type="term" value="F:phosphatidate phosphatase activity"/>
    <property type="evidence" value="ECO:0007669"/>
    <property type="project" value="TreeGrafter"/>
</dbReference>
<keyword evidence="5 6" id="KW-0472">Membrane</keyword>
<name>A0AAV9PEB5_9PEZI</name>
<evidence type="ECO:0000256" key="6">
    <source>
        <dbReference type="SAM" id="Phobius"/>
    </source>
</evidence>
<dbReference type="GO" id="GO:0016020">
    <property type="term" value="C:membrane"/>
    <property type="evidence" value="ECO:0007669"/>
    <property type="project" value="UniProtKB-SubCell"/>
</dbReference>
<comment type="similarity">
    <text evidence="2">Belongs to the PA-phosphatase related phosphoesterase family.</text>
</comment>